<keyword evidence="2" id="KW-1185">Reference proteome</keyword>
<evidence type="ECO:0000313" key="2">
    <source>
        <dbReference type="Proteomes" id="UP001243623"/>
    </source>
</evidence>
<dbReference type="RefSeq" id="WP_147669513.1">
    <property type="nucleotide sequence ID" value="NZ_CP120678.1"/>
</dbReference>
<sequence length="126" mass="13877">MSKIEIFDPAMCCSTGICGPSIDKELLRVATVINNIEKKGIKIIRYGLSSNPQAFIMNTKVNELLREHNEKILPITLVNGEVVKSRAYPTNDEFAAWTGLAKEEFSKMPKMKHKKLGGCCGGNGCC</sequence>
<protein>
    <submittedName>
        <fullName evidence="1">Arsenite efflux transporter metallochaperone ArsD</fullName>
    </submittedName>
</protein>
<dbReference type="GO" id="GO:0046685">
    <property type="term" value="P:response to arsenic-containing substance"/>
    <property type="evidence" value="ECO:0007669"/>
    <property type="project" value="InterPro"/>
</dbReference>
<accession>A0A9Y2AJN1</accession>
<dbReference type="AlphaFoldDB" id="A0A9Y2AJN1"/>
<gene>
    <name evidence="1" type="primary">arsD</name>
    <name evidence="1" type="ORF">P3F81_12375</name>
</gene>
<reference evidence="1" key="1">
    <citation type="submission" date="2023-03" db="EMBL/GenBank/DDBJ databases">
        <title>Selenobaculum gbiensis gen. nov. sp. nov., a new bacterium isolated from the gut microbiota of IBD patient.</title>
        <authorList>
            <person name="Yeo S."/>
            <person name="Park H."/>
            <person name="Huh C.S."/>
        </authorList>
    </citation>
    <scope>NUCLEOTIDE SEQUENCE</scope>
    <source>
        <strain evidence="1">ICN-92133</strain>
    </source>
</reference>
<dbReference type="Proteomes" id="UP001243623">
    <property type="component" value="Chromosome"/>
</dbReference>
<dbReference type="Pfam" id="PF06953">
    <property type="entry name" value="ArsD"/>
    <property type="match status" value="1"/>
</dbReference>
<dbReference type="GO" id="GO:0003677">
    <property type="term" value="F:DNA binding"/>
    <property type="evidence" value="ECO:0007669"/>
    <property type="project" value="InterPro"/>
</dbReference>
<dbReference type="EMBL" id="CP120678">
    <property type="protein sequence ID" value="WIW70665.1"/>
    <property type="molecule type" value="Genomic_DNA"/>
</dbReference>
<dbReference type="InterPro" id="IPR010712">
    <property type="entry name" value="Arsenical-R_ArsD"/>
</dbReference>
<organism evidence="1 2">
    <name type="scientific">Selenobaculum gibii</name>
    <dbReference type="NCBI Taxonomy" id="3054208"/>
    <lineage>
        <taxon>Bacteria</taxon>
        <taxon>Bacillati</taxon>
        <taxon>Bacillota</taxon>
        <taxon>Negativicutes</taxon>
        <taxon>Selenomonadales</taxon>
        <taxon>Selenomonadaceae</taxon>
        <taxon>Selenobaculum</taxon>
    </lineage>
</organism>
<dbReference type="KEGG" id="sgbi:P3F81_12375"/>
<evidence type="ECO:0000313" key="1">
    <source>
        <dbReference type="EMBL" id="WIW70665.1"/>
    </source>
</evidence>
<proteinExistence type="predicted"/>
<dbReference type="NCBIfam" id="NF033727">
    <property type="entry name" value="chaperon_ArsD"/>
    <property type="match status" value="1"/>
</dbReference>
<dbReference type="GO" id="GO:0045892">
    <property type="term" value="P:negative regulation of DNA-templated transcription"/>
    <property type="evidence" value="ECO:0007669"/>
    <property type="project" value="InterPro"/>
</dbReference>
<name>A0A9Y2AJN1_9FIRM</name>
<dbReference type="Gene3D" id="3.40.30.10">
    <property type="entry name" value="Glutaredoxin"/>
    <property type="match status" value="1"/>
</dbReference>